<evidence type="ECO:0000313" key="2">
    <source>
        <dbReference type="EMBL" id="GEM47648.1"/>
    </source>
</evidence>
<keyword evidence="1" id="KW-0732">Signal</keyword>
<feature type="chain" id="PRO_5022030836" description="Lipoprotein" evidence="1">
    <location>
        <begin position="23"/>
        <end position="157"/>
    </location>
</feature>
<feature type="signal peptide" evidence="1">
    <location>
        <begin position="1"/>
        <end position="22"/>
    </location>
</feature>
<proteinExistence type="predicted"/>
<evidence type="ECO:0008006" key="4">
    <source>
        <dbReference type="Google" id="ProtNLM"/>
    </source>
</evidence>
<accession>A0A511N588</accession>
<gene>
    <name evidence="2" type="ORF">DC3_32830</name>
</gene>
<dbReference type="EMBL" id="BJXB01000014">
    <property type="protein sequence ID" value="GEM47648.1"/>
    <property type="molecule type" value="Genomic_DNA"/>
</dbReference>
<dbReference type="PROSITE" id="PS51257">
    <property type="entry name" value="PROKAR_LIPOPROTEIN"/>
    <property type="match status" value="1"/>
</dbReference>
<evidence type="ECO:0000256" key="1">
    <source>
        <dbReference type="SAM" id="SignalP"/>
    </source>
</evidence>
<name>A0A511N588_DEIC1</name>
<keyword evidence="3" id="KW-1185">Reference proteome</keyword>
<comment type="caution">
    <text evidence="2">The sequence shown here is derived from an EMBL/GenBank/DDBJ whole genome shotgun (WGS) entry which is preliminary data.</text>
</comment>
<protein>
    <recommendedName>
        <fullName evidence="4">Lipoprotein</fullName>
    </recommendedName>
</protein>
<dbReference type="Proteomes" id="UP000321306">
    <property type="component" value="Unassembled WGS sequence"/>
</dbReference>
<organism evidence="2 3">
    <name type="scientific">Deinococcus cellulosilyticus (strain DSM 18568 / NBRC 106333 / KACC 11606 / 5516J-15)</name>
    <dbReference type="NCBI Taxonomy" id="1223518"/>
    <lineage>
        <taxon>Bacteria</taxon>
        <taxon>Thermotogati</taxon>
        <taxon>Deinococcota</taxon>
        <taxon>Deinococci</taxon>
        <taxon>Deinococcales</taxon>
        <taxon>Deinococcaceae</taxon>
        <taxon>Deinococcus</taxon>
    </lineage>
</organism>
<sequence>MKKLLLIFPMIGLMACAPSATNAGGSAVKITLKEASGTVLTLQGTARKEKDALRATPKTITPASFFAVDLTTSGFTASYYTHGDILPASATTPANDPSRHKFLSLTVNTADQKTRYTCEVSDADLPRKTVLQGTGTKTQTQEDGQKKAESITCILEF</sequence>
<evidence type="ECO:0000313" key="3">
    <source>
        <dbReference type="Proteomes" id="UP000321306"/>
    </source>
</evidence>
<dbReference type="AlphaFoldDB" id="A0A511N588"/>
<reference evidence="2 3" key="1">
    <citation type="submission" date="2019-07" db="EMBL/GenBank/DDBJ databases">
        <title>Whole genome shotgun sequence of Deinococcus cellulosilyticus NBRC 106333.</title>
        <authorList>
            <person name="Hosoyama A."/>
            <person name="Uohara A."/>
            <person name="Ohji S."/>
            <person name="Ichikawa N."/>
        </authorList>
    </citation>
    <scope>NUCLEOTIDE SEQUENCE [LARGE SCALE GENOMIC DNA]</scope>
    <source>
        <strain evidence="2 3">NBRC 106333</strain>
    </source>
</reference>